<dbReference type="KEGG" id="fsu:Fisuc_0985"/>
<dbReference type="STRING" id="59374.FSU_1431"/>
<evidence type="ECO:0000313" key="5">
    <source>
        <dbReference type="Proteomes" id="UP000000517"/>
    </source>
</evidence>
<dbReference type="eggNOG" id="ENOG5033FKR">
    <property type="taxonomic scope" value="Bacteria"/>
</dbReference>
<feature type="transmembrane region" description="Helical" evidence="2">
    <location>
        <begin position="185"/>
        <end position="202"/>
    </location>
</feature>
<feature type="region of interest" description="Disordered" evidence="1">
    <location>
        <begin position="424"/>
        <end position="448"/>
    </location>
</feature>
<dbReference type="EMBL" id="CP001792">
    <property type="protein sequence ID" value="ACX74590.1"/>
    <property type="molecule type" value="Genomic_DNA"/>
</dbReference>
<dbReference type="HOGENOM" id="CLU_610780_0_0_0"/>
<evidence type="ECO:0000313" key="3">
    <source>
        <dbReference type="EMBL" id="ACX74590.1"/>
    </source>
</evidence>
<feature type="transmembrane region" description="Helical" evidence="2">
    <location>
        <begin position="67"/>
        <end position="87"/>
    </location>
</feature>
<keyword evidence="6" id="KW-1185">Reference proteome</keyword>
<feature type="transmembrane region" description="Helical" evidence="2">
    <location>
        <begin position="235"/>
        <end position="256"/>
    </location>
</feature>
<feature type="transmembrane region" description="Helical" evidence="2">
    <location>
        <begin position="376"/>
        <end position="393"/>
    </location>
</feature>
<feature type="transmembrane region" description="Helical" evidence="2">
    <location>
        <begin position="342"/>
        <end position="364"/>
    </location>
</feature>
<reference evidence="3 6" key="1">
    <citation type="submission" date="2009-10" db="EMBL/GenBank/DDBJ databases">
        <title>Complete sequence of Fibrobacter succinogenes subsp. succinogenes S85.</title>
        <authorList>
            <consortium name="US DOE Joint Genome Institute"/>
            <person name="Lucas S."/>
            <person name="Copeland A."/>
            <person name="Lapidus A."/>
            <person name="Glavina del Rio T."/>
            <person name="Tice H."/>
            <person name="Bruce D."/>
            <person name="Goodwin L."/>
            <person name="Pitluck S."/>
            <person name="Chertkov O."/>
            <person name="Detter J.C."/>
            <person name="Han C."/>
            <person name="Tapia R."/>
            <person name="Larimer F."/>
            <person name="Land M."/>
            <person name="Hauser L."/>
            <person name="Kyrpides N."/>
            <person name="Mikhailova N."/>
            <person name="Weimer P.J."/>
            <person name="Stevenson D.M."/>
            <person name="Boyum J."/>
            <person name="Brumm P.I."/>
            <person name="Mead D."/>
        </authorList>
    </citation>
    <scope>NUCLEOTIDE SEQUENCE [LARGE SCALE GENOMIC DNA]</scope>
    <source>
        <strain evidence="6">ATCC 19169 / S85</strain>
        <strain evidence="3">S85</strain>
    </source>
</reference>
<accession>C9RPC6</accession>
<sequence length="448" mass="51642">MEVFLTNAFLYIVWFAWCYKQKSEYSAFYLFSIGLYAVVSCMGAYVFDIGLYQEEIRDSRSLEYLSYLPYFLMFIMMMGVMSPLKVVPKFEIGWDAQRVSLFSKIFLFFMLGHLFFFLEGYQLGAASDLGDAYHMSVSGDLGQKYGSDIEMILSKVFRRLSICVMPIFLYLQFYRIVKNQKSMMALFLLIVGFGATVTPSVLQGSRGSLFFNFFALVYIYTNFKDEIPVDIKKKIYGIAFAVLGLLGFYAIIISFARVDGDVDVALNRIMRYFGEPFLNLGLVYWDSTDIHTYGLRFFPKLLEWFGGFELPDSKYGVDAVREFWSNVYRVNMYYFKTLFGDLYLEFGTIGAFVVALLTIAAGWLAKKISNPLLSHFLLYYYARVIVLWGIFGYGFLQDVFIDLSYAIVFWLLISKFWNPAKVEDGACDKKAESDAEKAETGETDEDDE</sequence>
<dbReference type="OrthoDB" id="1099623at2"/>
<dbReference type="EMBL" id="CP002158">
    <property type="protein sequence ID" value="ADL26409.1"/>
    <property type="molecule type" value="Genomic_DNA"/>
</dbReference>
<dbReference type="KEGG" id="fsc:FSU_1431"/>
<evidence type="ECO:0000313" key="4">
    <source>
        <dbReference type="EMBL" id="ADL26409.1"/>
    </source>
</evidence>
<feature type="transmembrane region" description="Helical" evidence="2">
    <location>
        <begin position="156"/>
        <end position="173"/>
    </location>
</feature>
<reference evidence="4" key="3">
    <citation type="submission" date="2010-08" db="EMBL/GenBank/DDBJ databases">
        <authorList>
            <person name="Durkin A.S."/>
            <person name="Nelson K.E."/>
            <person name="Morrison M."/>
            <person name="Forsberg C.W."/>
            <person name="Wilson D.B."/>
            <person name="Russell J.B."/>
            <person name="Cann I.K.O."/>
            <person name="Mackie R.I."/>
            <person name="White B.A."/>
        </authorList>
    </citation>
    <scope>NUCLEOTIDE SEQUENCE</scope>
    <source>
        <strain evidence="4">S85</strain>
    </source>
</reference>
<dbReference type="NCBIfam" id="TIGR04370">
    <property type="entry name" value="glyco_rpt_poly"/>
    <property type="match status" value="1"/>
</dbReference>
<keyword evidence="2" id="KW-0812">Transmembrane</keyword>
<gene>
    <name evidence="3" type="ordered locus">Fisuc_0985</name>
    <name evidence="4" type="ordered locus">FSU_1431</name>
</gene>
<proteinExistence type="predicted"/>
<dbReference type="Proteomes" id="UP000001497">
    <property type="component" value="Chromosome"/>
</dbReference>
<reference evidence="5" key="2">
    <citation type="submission" date="2010-08" db="EMBL/GenBank/DDBJ databases">
        <title>Complete sequence of Fibrobacter succinogenes subsp. succinogenes S85.</title>
        <authorList>
            <person name="Durkin A.S."/>
            <person name="Nelson K.E."/>
            <person name="Morrison M."/>
            <person name="Forsberg C.W."/>
            <person name="Wilson D.B."/>
            <person name="Russell J.B."/>
            <person name="Cann I.K.O."/>
            <person name="Mackie R.I."/>
            <person name="White B.A."/>
        </authorList>
    </citation>
    <scope>NUCLEOTIDE SEQUENCE [LARGE SCALE GENOMIC DNA]</scope>
    <source>
        <strain evidence="5">ATCC 19169 / S85</strain>
    </source>
</reference>
<dbReference type="AlphaFoldDB" id="C9RPC6"/>
<keyword evidence="2" id="KW-1133">Transmembrane helix</keyword>
<organism evidence="4 5">
    <name type="scientific">Fibrobacter succinogenes (strain ATCC 19169 / S85)</name>
    <dbReference type="NCBI Taxonomy" id="59374"/>
    <lineage>
        <taxon>Bacteria</taxon>
        <taxon>Pseudomonadati</taxon>
        <taxon>Fibrobacterota</taxon>
        <taxon>Fibrobacteria</taxon>
        <taxon>Fibrobacterales</taxon>
        <taxon>Fibrobacteraceae</taxon>
        <taxon>Fibrobacter</taxon>
    </lineage>
</organism>
<protein>
    <submittedName>
        <fullName evidence="4">Putative membrane protein</fullName>
    </submittedName>
</protein>
<feature type="transmembrane region" description="Helical" evidence="2">
    <location>
        <begin position="99"/>
        <end position="118"/>
    </location>
</feature>
<dbReference type="Proteomes" id="UP000000517">
    <property type="component" value="Chromosome"/>
</dbReference>
<dbReference type="RefSeq" id="WP_014545723.1">
    <property type="nucleotide sequence ID" value="NC_013410.1"/>
</dbReference>
<evidence type="ECO:0000313" key="6">
    <source>
        <dbReference type="Proteomes" id="UP000001497"/>
    </source>
</evidence>
<feature type="transmembrane region" description="Helical" evidence="2">
    <location>
        <begin position="208"/>
        <end position="223"/>
    </location>
</feature>
<feature type="transmembrane region" description="Helical" evidence="2">
    <location>
        <begin position="27"/>
        <end position="47"/>
    </location>
</feature>
<evidence type="ECO:0000256" key="2">
    <source>
        <dbReference type="SAM" id="Phobius"/>
    </source>
</evidence>
<feature type="compositionally biased region" description="Basic and acidic residues" evidence="1">
    <location>
        <begin position="424"/>
        <end position="440"/>
    </location>
</feature>
<name>C9RPC6_FIBSS</name>
<keyword evidence="2" id="KW-0472">Membrane</keyword>
<evidence type="ECO:0000256" key="1">
    <source>
        <dbReference type="SAM" id="MobiDB-lite"/>
    </source>
</evidence>